<protein>
    <recommendedName>
        <fullName evidence="10">Serine racemase</fullName>
        <ecNumber evidence="9">5.1.1.18</ecNumber>
    </recommendedName>
    <alternativeName>
        <fullName evidence="11">D-serine ammonia-lyase</fullName>
    </alternativeName>
    <alternativeName>
        <fullName evidence="13">D-serine dehydratase</fullName>
    </alternativeName>
    <alternativeName>
        <fullName evidence="12">L-serine ammonia-lyase</fullName>
    </alternativeName>
    <alternativeName>
        <fullName evidence="5">L-serine dehydratase</fullName>
    </alternativeName>
</protein>
<gene>
    <name evidence="15" type="ORF">PINE0816_LOCUS22504</name>
</gene>
<dbReference type="InterPro" id="IPR036052">
    <property type="entry name" value="TrpB-like_PALP_sf"/>
</dbReference>
<dbReference type="InterPro" id="IPR001926">
    <property type="entry name" value="TrpB-like_PALP"/>
</dbReference>
<dbReference type="Pfam" id="PF00291">
    <property type="entry name" value="PALP"/>
    <property type="match status" value="1"/>
</dbReference>
<dbReference type="GO" id="GO:0006567">
    <property type="term" value="P:L-threonine catabolic process"/>
    <property type="evidence" value="ECO:0007669"/>
    <property type="project" value="InterPro"/>
</dbReference>
<comment type="catalytic activity">
    <reaction evidence="7">
        <text>L-serine = D-serine</text>
        <dbReference type="Rhea" id="RHEA:10980"/>
        <dbReference type="ChEBI" id="CHEBI:33384"/>
        <dbReference type="ChEBI" id="CHEBI:35247"/>
        <dbReference type="EC" id="5.1.1.18"/>
    </reaction>
</comment>
<evidence type="ECO:0000256" key="4">
    <source>
        <dbReference type="ARBA" id="ARBA00023239"/>
    </source>
</evidence>
<dbReference type="GO" id="GO:0003941">
    <property type="term" value="F:L-serine ammonia-lyase activity"/>
    <property type="evidence" value="ECO:0007669"/>
    <property type="project" value="TreeGrafter"/>
</dbReference>
<dbReference type="CDD" id="cd04886">
    <property type="entry name" value="ACT_ThrD-II-like"/>
    <property type="match status" value="1"/>
</dbReference>
<dbReference type="InterPro" id="IPR050147">
    <property type="entry name" value="Ser/Thr_Dehydratase"/>
</dbReference>
<evidence type="ECO:0000256" key="2">
    <source>
        <dbReference type="ARBA" id="ARBA00010869"/>
    </source>
</evidence>
<evidence type="ECO:0000256" key="6">
    <source>
        <dbReference type="ARBA" id="ARBA00050422"/>
    </source>
</evidence>
<evidence type="ECO:0000256" key="12">
    <source>
        <dbReference type="ARBA" id="ARBA00081060"/>
    </source>
</evidence>
<evidence type="ECO:0000256" key="8">
    <source>
        <dbReference type="ARBA" id="ARBA00056426"/>
    </source>
</evidence>
<dbReference type="SUPFAM" id="SSF53686">
    <property type="entry name" value="Tryptophan synthase beta subunit-like PLP-dependent enzymes"/>
    <property type="match status" value="1"/>
</dbReference>
<dbReference type="InterPro" id="IPR005789">
    <property type="entry name" value="Thr_deHydtase_catblc"/>
</dbReference>
<comment type="similarity">
    <text evidence="2">Belongs to the serine/threonine dehydratase family.</text>
</comment>
<dbReference type="CDD" id="cd01562">
    <property type="entry name" value="Thr-dehyd"/>
    <property type="match status" value="1"/>
</dbReference>
<dbReference type="EC" id="5.1.1.18" evidence="9"/>
<dbReference type="GO" id="GO:0030378">
    <property type="term" value="F:serine racemase activity"/>
    <property type="evidence" value="ECO:0007669"/>
    <property type="project" value="UniProtKB-EC"/>
</dbReference>
<evidence type="ECO:0000256" key="3">
    <source>
        <dbReference type="ARBA" id="ARBA00022898"/>
    </source>
</evidence>
<evidence type="ECO:0000259" key="14">
    <source>
        <dbReference type="Pfam" id="PF00291"/>
    </source>
</evidence>
<dbReference type="InterPro" id="IPR044561">
    <property type="entry name" value="ACT_ThrD-II-like"/>
</dbReference>
<dbReference type="GO" id="GO:0030170">
    <property type="term" value="F:pyridoxal phosphate binding"/>
    <property type="evidence" value="ECO:0007669"/>
    <property type="project" value="UniProtKB-ARBA"/>
</dbReference>
<evidence type="ECO:0000256" key="7">
    <source>
        <dbReference type="ARBA" id="ARBA00051769"/>
    </source>
</evidence>
<evidence type="ECO:0000313" key="15">
    <source>
        <dbReference type="EMBL" id="CAD8426342.1"/>
    </source>
</evidence>
<dbReference type="AlphaFoldDB" id="A0A7S0CK80"/>
<keyword evidence="4" id="KW-0456">Lyase</keyword>
<evidence type="ECO:0000256" key="13">
    <source>
        <dbReference type="ARBA" id="ARBA00081761"/>
    </source>
</evidence>
<dbReference type="GO" id="GO:0005524">
    <property type="term" value="F:ATP binding"/>
    <property type="evidence" value="ECO:0007669"/>
    <property type="project" value="UniProtKB-ARBA"/>
</dbReference>
<name>A0A7S0CK80_9STRA</name>
<dbReference type="GO" id="GO:0009097">
    <property type="term" value="P:isoleucine biosynthetic process"/>
    <property type="evidence" value="ECO:0007669"/>
    <property type="project" value="TreeGrafter"/>
</dbReference>
<dbReference type="EMBL" id="HBEL01048611">
    <property type="protein sequence ID" value="CAD8426342.1"/>
    <property type="molecule type" value="Transcribed_RNA"/>
</dbReference>
<comment type="cofactor">
    <cofactor evidence="1">
        <name>pyridoxal 5'-phosphate</name>
        <dbReference type="ChEBI" id="CHEBI:597326"/>
    </cofactor>
</comment>
<keyword evidence="3" id="KW-0663">Pyridoxal phosphate</keyword>
<dbReference type="FunFam" id="3.40.50.1100:FF:000007">
    <property type="entry name" value="L-threonine dehydratase catabolic TdcB"/>
    <property type="match status" value="1"/>
</dbReference>
<proteinExistence type="inferred from homology"/>
<feature type="domain" description="Tryptophan synthase beta chain-like PALP" evidence="14">
    <location>
        <begin position="113"/>
        <end position="410"/>
    </location>
</feature>
<comment type="catalytic activity">
    <reaction evidence="6">
        <text>D-serine = pyruvate + NH4(+)</text>
        <dbReference type="Rhea" id="RHEA:13977"/>
        <dbReference type="ChEBI" id="CHEBI:15361"/>
        <dbReference type="ChEBI" id="CHEBI:28938"/>
        <dbReference type="ChEBI" id="CHEBI:35247"/>
        <dbReference type="EC" id="4.3.1.18"/>
    </reaction>
</comment>
<evidence type="ECO:0000256" key="11">
    <source>
        <dbReference type="ARBA" id="ARBA00076108"/>
    </source>
</evidence>
<evidence type="ECO:0000256" key="10">
    <source>
        <dbReference type="ARBA" id="ARBA00070760"/>
    </source>
</evidence>
<accession>A0A7S0CK80</accession>
<dbReference type="GO" id="GO:0008721">
    <property type="term" value="F:D-serine ammonia-lyase activity"/>
    <property type="evidence" value="ECO:0007669"/>
    <property type="project" value="UniProtKB-EC"/>
</dbReference>
<dbReference type="GO" id="GO:0006565">
    <property type="term" value="P:L-serine catabolic process"/>
    <property type="evidence" value="ECO:0007669"/>
    <property type="project" value="TreeGrafter"/>
</dbReference>
<evidence type="ECO:0000256" key="1">
    <source>
        <dbReference type="ARBA" id="ARBA00001933"/>
    </source>
</evidence>
<reference evidence="15" key="1">
    <citation type="submission" date="2021-01" db="EMBL/GenBank/DDBJ databases">
        <authorList>
            <person name="Corre E."/>
            <person name="Pelletier E."/>
            <person name="Niang G."/>
            <person name="Scheremetjew M."/>
            <person name="Finn R."/>
            <person name="Kale V."/>
            <person name="Holt S."/>
            <person name="Cochrane G."/>
            <person name="Meng A."/>
            <person name="Brown T."/>
            <person name="Cohen L."/>
        </authorList>
    </citation>
    <scope>NUCLEOTIDE SEQUENCE</scope>
    <source>
        <strain evidence="15">CCAP1064/1</strain>
    </source>
</reference>
<evidence type="ECO:0000256" key="5">
    <source>
        <dbReference type="ARBA" id="ARBA00031418"/>
    </source>
</evidence>
<organism evidence="15">
    <name type="scientific">Proboscia inermis</name>
    <dbReference type="NCBI Taxonomy" id="420281"/>
    <lineage>
        <taxon>Eukaryota</taxon>
        <taxon>Sar</taxon>
        <taxon>Stramenopiles</taxon>
        <taxon>Ochrophyta</taxon>
        <taxon>Bacillariophyta</taxon>
        <taxon>Coscinodiscophyceae</taxon>
        <taxon>Rhizosoleniophycidae</taxon>
        <taxon>Rhizosoleniales</taxon>
        <taxon>Rhizosoleniaceae</taxon>
        <taxon>Proboscia</taxon>
    </lineage>
</organism>
<dbReference type="GO" id="GO:0004794">
    <property type="term" value="F:threonine deaminase activity"/>
    <property type="evidence" value="ECO:0007669"/>
    <property type="project" value="InterPro"/>
</dbReference>
<dbReference type="PANTHER" id="PTHR48078">
    <property type="entry name" value="THREONINE DEHYDRATASE, MITOCHONDRIAL-RELATED"/>
    <property type="match status" value="1"/>
</dbReference>
<dbReference type="FunFam" id="3.40.50.1100:FF:000041">
    <property type="entry name" value="Threonine ammonia-lyase, variant"/>
    <property type="match status" value="1"/>
</dbReference>
<dbReference type="PANTHER" id="PTHR48078:SF19">
    <property type="entry name" value="ACT DOMAIN-CONTAINING PROTEIN"/>
    <property type="match status" value="1"/>
</dbReference>
<sequence>MFSARSYSHVVARAARSRNGSVTLVPAAASQQTMTFLSMFSSAVEKKEEPKKVPALRIDVINNGAVPKTELKKASSPEMKAPSLTSPKCLPRQNLNDLPITFADISRAHVNIRSGVVRTTCEKSHFLSELLGANIYLKSEFRQFTGSFKERGARNAIKQLLLKHGDGFKKNGGVIAASAGNHALALAFHGKELGVPVTVVMPTVAPLAKVDKCRKFGAKIIIHGAHIGEAKIFAEKLVESEGSCYVNGYDDPPILAGAGTIGIEMVDDVPDMDFVIVPVGGAGLIAGISCAVKTLKPDCKVIGVEPERAASYHAAMAAGKPTPFNVLSTLGDGLAVPTVGAHAFEVARHYVDECVLCTEKEISIAILRLIENEKMVVEGGGAAGLAALLPGAQLDRPDIKGKNVVIPLCGGNIDTTTLGRVIDRGLAADDRLCNFVGSVSDRPGGIANLTAILAAEGASIKDIYHERAWLHTSVDQVQIKCVVELQGKDHAERLQNALHAKGYPLVWNKNDGKNKV</sequence>
<evidence type="ECO:0000256" key="9">
    <source>
        <dbReference type="ARBA" id="ARBA00066592"/>
    </source>
</evidence>
<dbReference type="NCBIfam" id="TIGR01127">
    <property type="entry name" value="ilvA_1Cterm"/>
    <property type="match status" value="1"/>
</dbReference>
<comment type="function">
    <text evidence="8">Catalyzes the synthesis of D-serine from L-serine. D-serine is a key coagonist with glutamate at NMDA receptors. Has dehydratase activity towards both L-serine and D-serine.</text>
</comment>
<dbReference type="Gene3D" id="3.40.50.1100">
    <property type="match status" value="2"/>
</dbReference>